<evidence type="ECO:0000313" key="3">
    <source>
        <dbReference type="Proteomes" id="UP001156629"/>
    </source>
</evidence>
<keyword evidence="1" id="KW-1133">Transmembrane helix</keyword>
<feature type="transmembrane region" description="Helical" evidence="1">
    <location>
        <begin position="107"/>
        <end position="128"/>
    </location>
</feature>
<feature type="transmembrane region" description="Helical" evidence="1">
    <location>
        <begin position="137"/>
        <end position="157"/>
    </location>
</feature>
<proteinExistence type="predicted"/>
<reference evidence="3" key="1">
    <citation type="journal article" date="2019" name="Int. J. Syst. Evol. Microbiol.">
        <title>The Global Catalogue of Microorganisms (GCM) 10K type strain sequencing project: providing services to taxonomists for standard genome sequencing and annotation.</title>
        <authorList>
            <consortium name="The Broad Institute Genomics Platform"/>
            <consortium name="The Broad Institute Genome Sequencing Center for Infectious Disease"/>
            <person name="Wu L."/>
            <person name="Ma J."/>
        </authorList>
    </citation>
    <scope>NUCLEOTIDE SEQUENCE [LARGE SCALE GENOMIC DNA]</scope>
    <source>
        <strain evidence="3">NBRC 3266</strain>
    </source>
</reference>
<dbReference type="EMBL" id="BSNV01000049">
    <property type="protein sequence ID" value="GLQ67191.1"/>
    <property type="molecule type" value="Genomic_DNA"/>
</dbReference>
<comment type="caution">
    <text evidence="2">The sequence shown here is derived from an EMBL/GenBank/DDBJ whole genome shotgun (WGS) entry which is preliminary data.</text>
</comment>
<name>A0ABQ5WUM3_9PROT</name>
<keyword evidence="1" id="KW-0472">Membrane</keyword>
<organism evidence="2 3">
    <name type="scientific">Gluconobacter kondonii</name>
    <dbReference type="NCBI Taxonomy" id="941463"/>
    <lineage>
        <taxon>Bacteria</taxon>
        <taxon>Pseudomonadati</taxon>
        <taxon>Pseudomonadota</taxon>
        <taxon>Alphaproteobacteria</taxon>
        <taxon>Acetobacterales</taxon>
        <taxon>Acetobacteraceae</taxon>
        <taxon>Gluconobacter</taxon>
    </lineage>
</organism>
<feature type="transmembrane region" description="Helical" evidence="1">
    <location>
        <begin position="54"/>
        <end position="75"/>
    </location>
</feature>
<protein>
    <submittedName>
        <fullName evidence="2">Uncharacterized protein</fullName>
    </submittedName>
</protein>
<evidence type="ECO:0000313" key="2">
    <source>
        <dbReference type="EMBL" id="GLQ67191.1"/>
    </source>
</evidence>
<accession>A0ABQ5WUM3</accession>
<evidence type="ECO:0000256" key="1">
    <source>
        <dbReference type="SAM" id="Phobius"/>
    </source>
</evidence>
<sequence>MTDIVIDHFNTLRDENKKINNFDVFIFFVVPIIFGVIINLLHIRFDKDFYNTSITFFGIFIALLLNIQVAIFGIFTRKWSKNSDENIIVEYKFEIRNKLINEVDCNISYLVFICIISLVYFILVYSILTQTKMSNRILYSDISAFIYSHFLLNLLMVTKRSHALFSEEYKND</sequence>
<dbReference type="RefSeq" id="WP_218017429.1">
    <property type="nucleotide sequence ID" value="NZ_BEWP01000006.1"/>
</dbReference>
<keyword evidence="1" id="KW-0812">Transmembrane</keyword>
<gene>
    <name evidence="2" type="ORF">GCM10007870_27760</name>
</gene>
<dbReference type="GeneID" id="76194782"/>
<keyword evidence="3" id="KW-1185">Reference proteome</keyword>
<dbReference type="Proteomes" id="UP001156629">
    <property type="component" value="Unassembled WGS sequence"/>
</dbReference>
<feature type="transmembrane region" description="Helical" evidence="1">
    <location>
        <begin position="24"/>
        <end position="42"/>
    </location>
</feature>